<accession>A0A1I7KSU5</accession>
<sequence length="68" mass="7147">MTASRHALNSSGVIVGSFDCCPAFIRTARYTTSLGWSTIIGGTLNGINDDSLIMGTMGCDLEGYRQAA</sequence>
<keyword evidence="2" id="KW-1185">Reference proteome</keyword>
<name>A0A1I7KSU5_9BURK</name>
<protein>
    <submittedName>
        <fullName evidence="1">Uncharacterized protein</fullName>
    </submittedName>
</protein>
<dbReference type="EMBL" id="FPBO01000019">
    <property type="protein sequence ID" value="SFV00533.1"/>
    <property type="molecule type" value="Genomic_DNA"/>
</dbReference>
<proteinExistence type="predicted"/>
<gene>
    <name evidence="1" type="ORF">SAMN05216552_101961</name>
</gene>
<dbReference type="Proteomes" id="UP000199391">
    <property type="component" value="Unassembled WGS sequence"/>
</dbReference>
<dbReference type="AlphaFoldDB" id="A0A1I7KSU5"/>
<reference evidence="2" key="1">
    <citation type="submission" date="2016-10" db="EMBL/GenBank/DDBJ databases">
        <authorList>
            <person name="Varghese N."/>
            <person name="Submissions S."/>
        </authorList>
    </citation>
    <scope>NUCLEOTIDE SEQUENCE [LARGE SCALE GENOMIC DNA]</scope>
    <source>
        <strain evidence="2">CGMCC 1.11014</strain>
    </source>
</reference>
<evidence type="ECO:0000313" key="1">
    <source>
        <dbReference type="EMBL" id="SFV00533.1"/>
    </source>
</evidence>
<organism evidence="1 2">
    <name type="scientific">Pseudoduganella namucuonensis</name>
    <dbReference type="NCBI Taxonomy" id="1035707"/>
    <lineage>
        <taxon>Bacteria</taxon>
        <taxon>Pseudomonadati</taxon>
        <taxon>Pseudomonadota</taxon>
        <taxon>Betaproteobacteria</taxon>
        <taxon>Burkholderiales</taxon>
        <taxon>Oxalobacteraceae</taxon>
        <taxon>Telluria group</taxon>
        <taxon>Pseudoduganella</taxon>
    </lineage>
</organism>
<evidence type="ECO:0000313" key="2">
    <source>
        <dbReference type="Proteomes" id="UP000199391"/>
    </source>
</evidence>